<evidence type="ECO:0000313" key="1">
    <source>
        <dbReference type="EMBL" id="OZI57719.1"/>
    </source>
</evidence>
<reference evidence="1 2" key="1">
    <citation type="submission" date="2017-05" db="EMBL/GenBank/DDBJ databases">
        <title>Complete and WGS of Bordetella genogroups.</title>
        <authorList>
            <person name="Spilker T."/>
            <person name="LiPuma J."/>
        </authorList>
    </citation>
    <scope>NUCLEOTIDE SEQUENCE [LARGE SCALE GENOMIC DNA]</scope>
    <source>
        <strain evidence="1 2">AU9919</strain>
    </source>
</reference>
<evidence type="ECO:0000313" key="2">
    <source>
        <dbReference type="Proteomes" id="UP000216885"/>
    </source>
</evidence>
<dbReference type="Proteomes" id="UP000216885">
    <property type="component" value="Unassembled WGS sequence"/>
</dbReference>
<dbReference type="AlphaFoldDB" id="A0A261U742"/>
<evidence type="ECO:0008006" key="3">
    <source>
        <dbReference type="Google" id="ProtNLM"/>
    </source>
</evidence>
<sequence length="80" mass="8438">MAKGAANSCSATTTQTLFGVFMGPLFERPAVRSSVDDLLQAVATGRFRAVIDRTFPLAEAAAAHEFAETAEPLGRIVLTP</sequence>
<comment type="caution">
    <text evidence="1">The sequence shown here is derived from an EMBL/GenBank/DDBJ whole genome shotgun (WGS) entry which is preliminary data.</text>
</comment>
<gene>
    <name evidence="1" type="ORF">CAL20_10125</name>
</gene>
<proteinExistence type="predicted"/>
<keyword evidence="2" id="KW-1185">Reference proteome</keyword>
<dbReference type="Pfam" id="PF13602">
    <property type="entry name" value="ADH_zinc_N_2"/>
    <property type="match status" value="1"/>
</dbReference>
<dbReference type="Gene3D" id="3.90.180.10">
    <property type="entry name" value="Medium-chain alcohol dehydrogenases, catalytic domain"/>
    <property type="match status" value="1"/>
</dbReference>
<protein>
    <recommendedName>
        <fullName evidence="3">Alcohol dehydrogenase-like C-terminal domain-containing protein</fullName>
    </recommendedName>
</protein>
<organism evidence="1 2">
    <name type="scientific">Bordetella genomosp. 4</name>
    <dbReference type="NCBI Taxonomy" id="463044"/>
    <lineage>
        <taxon>Bacteria</taxon>
        <taxon>Pseudomonadati</taxon>
        <taxon>Pseudomonadota</taxon>
        <taxon>Betaproteobacteria</taxon>
        <taxon>Burkholderiales</taxon>
        <taxon>Alcaligenaceae</taxon>
        <taxon>Bordetella</taxon>
    </lineage>
</organism>
<accession>A0A261U742</accession>
<dbReference type="EMBL" id="NEVQ01000012">
    <property type="protein sequence ID" value="OZI57719.1"/>
    <property type="molecule type" value="Genomic_DNA"/>
</dbReference>
<name>A0A261U742_9BORD</name>